<dbReference type="Pfam" id="PF01814">
    <property type="entry name" value="Hemerythrin"/>
    <property type="match status" value="1"/>
</dbReference>
<dbReference type="EMBL" id="FZOF01000007">
    <property type="protein sequence ID" value="SNS68418.1"/>
    <property type="molecule type" value="Genomic_DNA"/>
</dbReference>
<dbReference type="Proteomes" id="UP000198280">
    <property type="component" value="Unassembled WGS sequence"/>
</dbReference>
<gene>
    <name evidence="2" type="ORF">SAMN05216252_107400</name>
</gene>
<protein>
    <submittedName>
        <fullName evidence="2">Hemerythrin-like domain-containing protein</fullName>
    </submittedName>
</protein>
<evidence type="ECO:0000259" key="1">
    <source>
        <dbReference type="Pfam" id="PF01814"/>
    </source>
</evidence>
<reference evidence="2 3" key="1">
    <citation type="submission" date="2017-06" db="EMBL/GenBank/DDBJ databases">
        <authorList>
            <person name="Kim H.J."/>
            <person name="Triplett B.A."/>
        </authorList>
    </citation>
    <scope>NUCLEOTIDE SEQUENCE [LARGE SCALE GENOMIC DNA]</scope>
    <source>
        <strain evidence="2 3">CGMCC 4.1858</strain>
    </source>
</reference>
<keyword evidence="3" id="KW-1185">Reference proteome</keyword>
<accession>A0A239GI24</accession>
<organism evidence="2 3">
    <name type="scientific">Actinacidiphila glaucinigra</name>
    <dbReference type="NCBI Taxonomy" id="235986"/>
    <lineage>
        <taxon>Bacteria</taxon>
        <taxon>Bacillati</taxon>
        <taxon>Actinomycetota</taxon>
        <taxon>Actinomycetes</taxon>
        <taxon>Kitasatosporales</taxon>
        <taxon>Streptomycetaceae</taxon>
        <taxon>Actinacidiphila</taxon>
    </lineage>
</organism>
<dbReference type="InterPro" id="IPR012312">
    <property type="entry name" value="Hemerythrin-like"/>
</dbReference>
<dbReference type="PANTHER" id="PTHR39966">
    <property type="entry name" value="BLL2471 PROTEIN-RELATED"/>
    <property type="match status" value="1"/>
</dbReference>
<dbReference type="PANTHER" id="PTHR39966:SF1">
    <property type="entry name" value="HEMERYTHRIN-LIKE DOMAIN-CONTAINING PROTEIN"/>
    <property type="match status" value="1"/>
</dbReference>
<name>A0A239GI24_9ACTN</name>
<dbReference type="Gene3D" id="1.20.120.520">
    <property type="entry name" value="nmb1532 protein domain like"/>
    <property type="match status" value="1"/>
</dbReference>
<feature type="domain" description="Hemerythrin-like" evidence="1">
    <location>
        <begin position="13"/>
        <end position="145"/>
    </location>
</feature>
<proteinExistence type="predicted"/>
<dbReference type="RefSeq" id="WP_245938889.1">
    <property type="nucleotide sequence ID" value="NZ_FZOF01000007.1"/>
</dbReference>
<dbReference type="CDD" id="cd12108">
    <property type="entry name" value="Hr-like"/>
    <property type="match status" value="1"/>
</dbReference>
<sequence length="227" mass="25258">MAPLVDEPMADTRDMYMAHTALRREFRLLPELIRSVAPGDTRRADVVGSHAALVCRVLHTHHEGEDKLLWPKLVERAGVDAEAIVPTMEQQHHAIDELHNEVTGRLVAWRSTGEDGEALAEALERLLTVLIQHMALEEKEILPLAAKHVTAAEWHQLGEHGMENTPKKDLPLVFGMAMYEGDPEVVKAVLATAPLPVRMIVPVLGRRRYAAHARQVHGTVRPPRIGS</sequence>
<evidence type="ECO:0000313" key="2">
    <source>
        <dbReference type="EMBL" id="SNS68418.1"/>
    </source>
</evidence>
<dbReference type="AlphaFoldDB" id="A0A239GI24"/>
<evidence type="ECO:0000313" key="3">
    <source>
        <dbReference type="Proteomes" id="UP000198280"/>
    </source>
</evidence>
<dbReference type="GO" id="GO:0005886">
    <property type="term" value="C:plasma membrane"/>
    <property type="evidence" value="ECO:0007669"/>
    <property type="project" value="TreeGrafter"/>
</dbReference>